<name>A0ABY7E621_MYAAR</name>
<evidence type="ECO:0000256" key="1">
    <source>
        <dbReference type="SAM" id="MobiDB-lite"/>
    </source>
</evidence>
<evidence type="ECO:0000313" key="3">
    <source>
        <dbReference type="Proteomes" id="UP001164746"/>
    </source>
</evidence>
<evidence type="ECO:0000313" key="2">
    <source>
        <dbReference type="EMBL" id="WAR05310.1"/>
    </source>
</evidence>
<dbReference type="Proteomes" id="UP001164746">
    <property type="component" value="Chromosome 5"/>
</dbReference>
<sequence>MFLTDKIEGVCDGEVNEWDALSDFLIQDIETGDPVQDELATVGEAEMELEESLRVEDVLGFNIKYITFVCKPDAELEEFHQVLQATTTKTLNAFELLMAKGRDFPNEKKQSSGKSEGLHRKDELYNDLLKQYFRKSNLDFPKSVAQTQGGYFVQVLCNALWYLTNHHDTINGAAMRQKHLLPIPMAFEAFTGYNDVKRKKAKAQQLVNRSEPQMLTDAARMAGKLKQEFSEFHTRAQRKVFKEKLANVVSIMPAVADLIYKELCIDRTAAIHPDTQERIRLIFMGEEGLLTDLRHLNLGRPSDYFDVFFGHLSDLVEEVTAADERRHNTAHLSQWISLSDMIDMAAKRCPENTPILSKSLVRLQFAPRNPYSKAAYSFTSRIDVQYKIQRRQLRATHVDQHYCAALLKYFKEKAVELGEKYIVVCCDDKAKVPIGEPGFSVSTGVRGKKTIAPTATTLVAADHDMTKASITPSVILQVQIPDSAEKSFVQGQVSTPMRHAASLSKMVPLDKTKILMKYSDGGTDHRTTLEAVRCAAICLFKEYDLDMVILARCAPGHSWRYPAERVMSIMNLGLQNCSLERESSTDVIEKKLKSCSSMKSVRDAAAKQPELKAAWVDSVEPVQASLRNRFQRLKLKEVPFQTFDPVQEDDLDLLRRHLRELFPQLDLGKLQKAFTGKCKAFQSWILTHCRERHYSFQIKKCSDPSCCLPPTSAEEDLKWLPDPIMAGDGEHYMKYAEAKLIDTTEADRPTLKEKAAKTTLKEKAAKPKPAKRAHTELNQGDRLAADDTAEVVSQEEPVHEASMYTAQHARATIECTECRKPRVIYGKQKMSSREEVSFAILVSEFDYTCGAPITPPESSLHEMSAIGTKGMRSGRSHIMEEEGEMSMPSPDKRKDDSEQKICRFLKKGEEVLDTFKMSVRAFESQSLQFRELQKAVHDLKRKSDSTDVEVPPKRAKLSKQPGTAEAQQSCSATPEEIVSDSDDDISMLVRQEVDNTANYTTGDSFFDSIEQFFEHLVKQ</sequence>
<dbReference type="EMBL" id="CP111016">
    <property type="protein sequence ID" value="WAR05310.1"/>
    <property type="molecule type" value="Genomic_DNA"/>
</dbReference>
<accession>A0ABY7E621</accession>
<gene>
    <name evidence="2" type="ORF">MAR_020679</name>
</gene>
<keyword evidence="3" id="KW-1185">Reference proteome</keyword>
<feature type="region of interest" description="Disordered" evidence="1">
    <location>
        <begin position="943"/>
        <end position="983"/>
    </location>
</feature>
<proteinExistence type="predicted"/>
<protein>
    <submittedName>
        <fullName evidence="2">Uncharacterized protein</fullName>
    </submittedName>
</protein>
<organism evidence="2 3">
    <name type="scientific">Mya arenaria</name>
    <name type="common">Soft-shell clam</name>
    <dbReference type="NCBI Taxonomy" id="6604"/>
    <lineage>
        <taxon>Eukaryota</taxon>
        <taxon>Metazoa</taxon>
        <taxon>Spiralia</taxon>
        <taxon>Lophotrochozoa</taxon>
        <taxon>Mollusca</taxon>
        <taxon>Bivalvia</taxon>
        <taxon>Autobranchia</taxon>
        <taxon>Heteroconchia</taxon>
        <taxon>Euheterodonta</taxon>
        <taxon>Imparidentia</taxon>
        <taxon>Neoheterodontei</taxon>
        <taxon>Myida</taxon>
        <taxon>Myoidea</taxon>
        <taxon>Myidae</taxon>
        <taxon>Mya</taxon>
    </lineage>
</organism>
<reference evidence="2" key="1">
    <citation type="submission" date="2022-11" db="EMBL/GenBank/DDBJ databases">
        <title>Centuries of genome instability and evolution in soft-shell clam transmissible cancer (bioRxiv).</title>
        <authorList>
            <person name="Hart S.F.M."/>
            <person name="Yonemitsu M.A."/>
            <person name="Giersch R.M."/>
            <person name="Beal B.F."/>
            <person name="Arriagada G."/>
            <person name="Davis B.W."/>
            <person name="Ostrander E.A."/>
            <person name="Goff S.P."/>
            <person name="Metzger M.J."/>
        </authorList>
    </citation>
    <scope>NUCLEOTIDE SEQUENCE</scope>
    <source>
        <strain evidence="2">MELC-2E11</strain>
        <tissue evidence="2">Siphon/mantle</tissue>
    </source>
</reference>